<dbReference type="EMBL" id="CAMKVN010011694">
    <property type="protein sequence ID" value="CAI2194951.1"/>
    <property type="molecule type" value="Genomic_DNA"/>
</dbReference>
<sequence>YPAMRIQSKVAQETPYDQQANKKVKTKLLKRKSSLVLPINGMVDPYIPQRFFDQPANITNGQLIVMNLKFRQAVMKAIQKPITKKPKEQIIVEEKPNKANNMESNLSKNDITKKATAL</sequence>
<reference evidence="2" key="1">
    <citation type="submission" date="2022-08" db="EMBL/GenBank/DDBJ databases">
        <authorList>
            <person name="Kallberg Y."/>
            <person name="Tangrot J."/>
            <person name="Rosling A."/>
        </authorList>
    </citation>
    <scope>NUCLEOTIDE SEQUENCE</scope>
    <source>
        <strain evidence="2">Wild A</strain>
    </source>
</reference>
<proteinExistence type="predicted"/>
<gene>
    <name evidence="2" type="ORF">FWILDA_LOCUS16833</name>
</gene>
<dbReference type="OrthoDB" id="2433466at2759"/>
<dbReference type="Proteomes" id="UP001153678">
    <property type="component" value="Unassembled WGS sequence"/>
</dbReference>
<dbReference type="AlphaFoldDB" id="A0A9W4WY34"/>
<organism evidence="2 3">
    <name type="scientific">Funneliformis geosporum</name>
    <dbReference type="NCBI Taxonomy" id="1117311"/>
    <lineage>
        <taxon>Eukaryota</taxon>
        <taxon>Fungi</taxon>
        <taxon>Fungi incertae sedis</taxon>
        <taxon>Mucoromycota</taxon>
        <taxon>Glomeromycotina</taxon>
        <taxon>Glomeromycetes</taxon>
        <taxon>Glomerales</taxon>
        <taxon>Glomeraceae</taxon>
        <taxon>Funneliformis</taxon>
    </lineage>
</organism>
<comment type="caution">
    <text evidence="2">The sequence shown here is derived from an EMBL/GenBank/DDBJ whole genome shotgun (WGS) entry which is preliminary data.</text>
</comment>
<evidence type="ECO:0000256" key="1">
    <source>
        <dbReference type="SAM" id="MobiDB-lite"/>
    </source>
</evidence>
<accession>A0A9W4WY34</accession>
<feature type="region of interest" description="Disordered" evidence="1">
    <location>
        <begin position="95"/>
        <end position="118"/>
    </location>
</feature>
<evidence type="ECO:0000313" key="3">
    <source>
        <dbReference type="Proteomes" id="UP001153678"/>
    </source>
</evidence>
<feature type="non-terminal residue" evidence="2">
    <location>
        <position position="118"/>
    </location>
</feature>
<evidence type="ECO:0000313" key="2">
    <source>
        <dbReference type="EMBL" id="CAI2194951.1"/>
    </source>
</evidence>
<feature type="compositionally biased region" description="Polar residues" evidence="1">
    <location>
        <begin position="98"/>
        <end position="109"/>
    </location>
</feature>
<protein>
    <submittedName>
        <fullName evidence="2">15322_t:CDS:1</fullName>
    </submittedName>
</protein>
<name>A0A9W4WY34_9GLOM</name>
<keyword evidence="3" id="KW-1185">Reference proteome</keyword>